<keyword evidence="1" id="KW-1133">Transmembrane helix</keyword>
<evidence type="ECO:0000313" key="4">
    <source>
        <dbReference type="Proteomes" id="UP000070412"/>
    </source>
</evidence>
<evidence type="ECO:0000313" key="3">
    <source>
        <dbReference type="EnsemblMetazoa" id="KAF7496372.1"/>
    </source>
</evidence>
<feature type="transmembrane region" description="Helical" evidence="1">
    <location>
        <begin position="36"/>
        <end position="55"/>
    </location>
</feature>
<feature type="transmembrane region" description="Helical" evidence="1">
    <location>
        <begin position="67"/>
        <end position="86"/>
    </location>
</feature>
<dbReference type="EnsemblMetazoa" id="SSS_7417s_mrna">
    <property type="protein sequence ID" value="KAF7496372.1"/>
    <property type="gene ID" value="SSS_7417"/>
</dbReference>
<keyword evidence="1" id="KW-0812">Transmembrane</keyword>
<sequence>MDREHSRWTSCDTFSWWYSFGLSGLYAVIKHHRRLLYTHTVVSWTVFILRGFTWTLSMLHEYKLNPWIMSIGLLELVLALLSTVLLRDALIYF</sequence>
<dbReference type="OrthoDB" id="6514319at2759"/>
<proteinExistence type="predicted"/>
<organism evidence="2">
    <name type="scientific">Sarcoptes scabiei</name>
    <name type="common">Itch mite</name>
    <name type="synonym">Acarus scabiei</name>
    <dbReference type="NCBI Taxonomy" id="52283"/>
    <lineage>
        <taxon>Eukaryota</taxon>
        <taxon>Metazoa</taxon>
        <taxon>Ecdysozoa</taxon>
        <taxon>Arthropoda</taxon>
        <taxon>Chelicerata</taxon>
        <taxon>Arachnida</taxon>
        <taxon>Acari</taxon>
        <taxon>Acariformes</taxon>
        <taxon>Sarcoptiformes</taxon>
        <taxon>Astigmata</taxon>
        <taxon>Psoroptidia</taxon>
        <taxon>Sarcoptoidea</taxon>
        <taxon>Sarcoptidae</taxon>
        <taxon>Sarcoptinae</taxon>
        <taxon>Sarcoptes</taxon>
    </lineage>
</organism>
<dbReference type="Proteomes" id="UP000070412">
    <property type="component" value="Unassembled WGS sequence"/>
</dbReference>
<evidence type="ECO:0000313" key="2">
    <source>
        <dbReference type="EMBL" id="KAF7496372.1"/>
    </source>
</evidence>
<accession>A0A834RI65</accession>
<gene>
    <name evidence="2" type="ORF">SSS_7417</name>
</gene>
<name>A0A834RI65_SARSC</name>
<dbReference type="EMBL" id="WVUK01000011">
    <property type="protein sequence ID" value="KAF7496372.1"/>
    <property type="molecule type" value="Genomic_DNA"/>
</dbReference>
<dbReference type="AlphaFoldDB" id="A0A834RI65"/>
<evidence type="ECO:0000256" key="1">
    <source>
        <dbReference type="SAM" id="Phobius"/>
    </source>
</evidence>
<protein>
    <submittedName>
        <fullName evidence="2 3">Uncharacterized protein</fullName>
    </submittedName>
</protein>
<reference evidence="2" key="2">
    <citation type="submission" date="2020-01" db="EMBL/GenBank/DDBJ databases">
        <authorList>
            <person name="Korhonen P.K.K."/>
            <person name="Guangxu M.G."/>
            <person name="Wang T.W."/>
            <person name="Stroehlein A.J.S."/>
            <person name="Young N.D."/>
            <person name="Ang C.-S.A."/>
            <person name="Fernando D.W.F."/>
            <person name="Lu H.L."/>
            <person name="Taylor S.T."/>
            <person name="Ehtesham M.E.M."/>
            <person name="Najaraj S.H.N."/>
            <person name="Harsha G.H.G."/>
            <person name="Madugundu A.M."/>
            <person name="Renuse S.R."/>
            <person name="Holt D.H."/>
            <person name="Pandey A.P."/>
            <person name="Papenfuss A.P."/>
            <person name="Gasser R.B.G."/>
            <person name="Fischer K.F."/>
        </authorList>
    </citation>
    <scope>NUCLEOTIDE SEQUENCE</scope>
    <source>
        <strain evidence="2">SSS_KF_BRIS2020</strain>
    </source>
</reference>
<reference evidence="4" key="1">
    <citation type="journal article" date="2020" name="PLoS Negl. Trop. Dis.">
        <title>High-quality nuclear genome for Sarcoptes scabiei-A critical resource for a neglected parasite.</title>
        <authorList>
            <person name="Korhonen P.K."/>
            <person name="Gasser R.B."/>
            <person name="Ma G."/>
            <person name="Wang T."/>
            <person name="Stroehlein A.J."/>
            <person name="Young N.D."/>
            <person name="Ang C.S."/>
            <person name="Fernando D.D."/>
            <person name="Lu H.C."/>
            <person name="Taylor S."/>
            <person name="Reynolds S.L."/>
            <person name="Mofiz E."/>
            <person name="Najaraj S.H."/>
            <person name="Gowda H."/>
            <person name="Madugundu A."/>
            <person name="Renuse S."/>
            <person name="Holt D."/>
            <person name="Pandey A."/>
            <person name="Papenfuss A.T."/>
            <person name="Fischer K."/>
        </authorList>
    </citation>
    <scope>NUCLEOTIDE SEQUENCE [LARGE SCALE GENOMIC DNA]</scope>
</reference>
<keyword evidence="4" id="KW-1185">Reference proteome</keyword>
<keyword evidence="1" id="KW-0472">Membrane</keyword>
<reference evidence="3" key="3">
    <citation type="submission" date="2022-06" db="UniProtKB">
        <authorList>
            <consortium name="EnsemblMetazoa"/>
        </authorList>
    </citation>
    <scope>IDENTIFICATION</scope>
</reference>